<evidence type="ECO:0000256" key="8">
    <source>
        <dbReference type="ARBA" id="ARBA00023002"/>
    </source>
</evidence>
<dbReference type="GO" id="GO:0005743">
    <property type="term" value="C:mitochondrial inner membrane"/>
    <property type="evidence" value="ECO:0007669"/>
    <property type="project" value="UniProtKB-SubCell"/>
</dbReference>
<proteinExistence type="inferred from homology"/>
<comment type="caution">
    <text evidence="14">The sequence shown here is derived from an EMBL/GenBank/DDBJ whole genome shotgun (WGS) entry which is preliminary data.</text>
</comment>
<keyword evidence="6" id="KW-0809">Transit peptide</keyword>
<reference evidence="14 15" key="1">
    <citation type="submission" date="2021-06" db="EMBL/GenBank/DDBJ databases">
        <title>Caerostris extrusa draft genome.</title>
        <authorList>
            <person name="Kono N."/>
            <person name="Arakawa K."/>
        </authorList>
    </citation>
    <scope>NUCLEOTIDE SEQUENCE [LARGE SCALE GENOMIC DNA]</scope>
</reference>
<dbReference type="Pfam" id="PF02046">
    <property type="entry name" value="COX6A"/>
    <property type="match status" value="1"/>
</dbReference>
<dbReference type="Proteomes" id="UP001054945">
    <property type="component" value="Unassembled WGS sequence"/>
</dbReference>
<comment type="pathway">
    <text evidence="2">Energy metabolism; oxidative phosphorylation.</text>
</comment>
<dbReference type="PROSITE" id="PS01329">
    <property type="entry name" value="COX6A"/>
    <property type="match status" value="1"/>
</dbReference>
<accession>A0AAV4U732</accession>
<comment type="subcellular location">
    <subcellularLocation>
        <location evidence="1">Mitochondrion inner membrane</location>
        <topology evidence="1">Single-pass membrane protein</topology>
    </subcellularLocation>
</comment>
<evidence type="ECO:0000256" key="6">
    <source>
        <dbReference type="ARBA" id="ARBA00022946"/>
    </source>
</evidence>
<evidence type="ECO:0000256" key="10">
    <source>
        <dbReference type="ARBA" id="ARBA00023136"/>
    </source>
</evidence>
<dbReference type="PIRSF" id="PIRSF000277">
    <property type="entry name" value="COX6A1"/>
    <property type="match status" value="1"/>
</dbReference>
<dbReference type="GO" id="GO:0030234">
    <property type="term" value="F:enzyme regulator activity"/>
    <property type="evidence" value="ECO:0007669"/>
    <property type="project" value="TreeGrafter"/>
</dbReference>
<organism evidence="14 15">
    <name type="scientific">Caerostris extrusa</name>
    <name type="common">Bark spider</name>
    <name type="synonym">Caerostris bankana</name>
    <dbReference type="NCBI Taxonomy" id="172846"/>
    <lineage>
        <taxon>Eukaryota</taxon>
        <taxon>Metazoa</taxon>
        <taxon>Ecdysozoa</taxon>
        <taxon>Arthropoda</taxon>
        <taxon>Chelicerata</taxon>
        <taxon>Arachnida</taxon>
        <taxon>Araneae</taxon>
        <taxon>Araneomorphae</taxon>
        <taxon>Entelegynae</taxon>
        <taxon>Araneoidea</taxon>
        <taxon>Araneidae</taxon>
        <taxon>Caerostris</taxon>
    </lineage>
</organism>
<dbReference type="SUPFAM" id="SSF81411">
    <property type="entry name" value="Mitochondrial cytochrome c oxidase subunit VIa"/>
    <property type="match status" value="1"/>
</dbReference>
<name>A0AAV4U732_CAEEX</name>
<evidence type="ECO:0000256" key="1">
    <source>
        <dbReference type="ARBA" id="ARBA00004434"/>
    </source>
</evidence>
<evidence type="ECO:0000313" key="15">
    <source>
        <dbReference type="Proteomes" id="UP001054945"/>
    </source>
</evidence>
<keyword evidence="10 12" id="KW-0472">Membrane</keyword>
<dbReference type="InterPro" id="IPR036418">
    <property type="entry name" value="Cyt_c_oxidase_su6a_sf"/>
</dbReference>
<dbReference type="InterPro" id="IPR001349">
    <property type="entry name" value="Cyt_c_oxidase_su6a"/>
</dbReference>
<dbReference type="GO" id="GO:0006123">
    <property type="term" value="P:mitochondrial electron transport, cytochrome c to oxygen"/>
    <property type="evidence" value="ECO:0007669"/>
    <property type="project" value="TreeGrafter"/>
</dbReference>
<evidence type="ECO:0000256" key="12">
    <source>
        <dbReference type="RuleBase" id="RU004397"/>
    </source>
</evidence>
<keyword evidence="8" id="KW-0560">Oxidoreductase</keyword>
<evidence type="ECO:0000256" key="5">
    <source>
        <dbReference type="ARBA" id="ARBA00022792"/>
    </source>
</evidence>
<keyword evidence="5 12" id="KW-0999">Mitochondrion inner membrane</keyword>
<evidence type="ECO:0000256" key="2">
    <source>
        <dbReference type="ARBA" id="ARBA00004673"/>
    </source>
</evidence>
<dbReference type="Gene3D" id="4.10.95.10">
    <property type="entry name" value="Cytochrome c oxidase, subunit VIa"/>
    <property type="match status" value="1"/>
</dbReference>
<keyword evidence="4 13" id="KW-0812">Transmembrane</keyword>
<evidence type="ECO:0000256" key="13">
    <source>
        <dbReference type="SAM" id="Phobius"/>
    </source>
</evidence>
<keyword evidence="9 12" id="KW-0496">Mitochondrion</keyword>
<feature type="transmembrane region" description="Helical" evidence="13">
    <location>
        <begin position="41"/>
        <end position="60"/>
    </location>
</feature>
<sequence length="112" mass="13093">MAVPLRTIVRNIHSSSVRMNTVLHPPNPKQYEGAVKTWRNLTLFVAFPAIGLCMVNAYLGEKEHMEHFHREEFIPYEHLRIRKKRFPWGDGNKTLFHNPKVNALPDGFEELD</sequence>
<evidence type="ECO:0000256" key="7">
    <source>
        <dbReference type="ARBA" id="ARBA00022989"/>
    </source>
</evidence>
<dbReference type="InterPro" id="IPR018507">
    <property type="entry name" value="Cyt_c_oxidase_su6a_CS"/>
</dbReference>
<dbReference type="EMBL" id="BPLR01012379">
    <property type="protein sequence ID" value="GIY53618.1"/>
    <property type="molecule type" value="Genomic_DNA"/>
</dbReference>
<comment type="similarity">
    <text evidence="3 11">Belongs to the cytochrome c oxidase subunit 6A family.</text>
</comment>
<gene>
    <name evidence="14" type="primary">COX6A1</name>
    <name evidence="14" type="ORF">CEXT_254271</name>
</gene>
<evidence type="ECO:0000256" key="9">
    <source>
        <dbReference type="ARBA" id="ARBA00023128"/>
    </source>
</evidence>
<protein>
    <recommendedName>
        <fullName evidence="12">Cytochrome c oxidase subunit</fullName>
    </recommendedName>
    <alternativeName>
        <fullName evidence="12">Cytochrome c oxidase polypeptide VIa</fullName>
    </alternativeName>
</protein>
<evidence type="ECO:0000256" key="3">
    <source>
        <dbReference type="ARBA" id="ARBA00005553"/>
    </source>
</evidence>
<keyword evidence="7 13" id="KW-1133">Transmembrane helix</keyword>
<dbReference type="PANTHER" id="PTHR11504:SF0">
    <property type="entry name" value="CYTOCHROME C OXIDASE SUBUNIT"/>
    <property type="match status" value="1"/>
</dbReference>
<evidence type="ECO:0000256" key="11">
    <source>
        <dbReference type="RuleBase" id="RU004396"/>
    </source>
</evidence>
<dbReference type="AlphaFoldDB" id="A0AAV4U732"/>
<dbReference type="PANTHER" id="PTHR11504">
    <property type="entry name" value="CYTOCHROME C OXIDASE POLYPEPTIDE VIA"/>
    <property type="match status" value="1"/>
</dbReference>
<dbReference type="FunFam" id="4.10.95.10:FF:000001">
    <property type="entry name" value="Cytochrome c oxidase subunit 6A, mitochondrial"/>
    <property type="match status" value="1"/>
</dbReference>
<keyword evidence="15" id="KW-1185">Reference proteome</keyword>
<dbReference type="CDD" id="cd00925">
    <property type="entry name" value="Cyt_c_Oxidase_VIa"/>
    <property type="match status" value="1"/>
</dbReference>
<evidence type="ECO:0000313" key="14">
    <source>
        <dbReference type="EMBL" id="GIY53618.1"/>
    </source>
</evidence>
<dbReference type="GO" id="GO:0016491">
    <property type="term" value="F:oxidoreductase activity"/>
    <property type="evidence" value="ECO:0007669"/>
    <property type="project" value="UniProtKB-KW"/>
</dbReference>
<evidence type="ECO:0000256" key="4">
    <source>
        <dbReference type="ARBA" id="ARBA00022692"/>
    </source>
</evidence>